<dbReference type="GO" id="GO:0005876">
    <property type="term" value="C:spindle microtubule"/>
    <property type="evidence" value="ECO:0007669"/>
    <property type="project" value="TreeGrafter"/>
</dbReference>
<feature type="domain" description="TOG" evidence="9">
    <location>
        <begin position="333"/>
        <end position="567"/>
    </location>
</feature>
<dbReference type="InterPro" id="IPR016024">
    <property type="entry name" value="ARM-type_fold"/>
</dbReference>
<gene>
    <name evidence="10" type="ORF">CPAG_04225</name>
</gene>
<dbReference type="PANTHER" id="PTHR21567:SF9">
    <property type="entry name" value="CLIP-ASSOCIATING PROTEIN"/>
    <property type="match status" value="1"/>
</dbReference>
<dbReference type="GO" id="GO:0060172">
    <property type="term" value="P:astral microtubule depolymerization"/>
    <property type="evidence" value="ECO:0007669"/>
    <property type="project" value="TreeGrafter"/>
</dbReference>
<dbReference type="AlphaFoldDB" id="A0A0J6I8P0"/>
<dbReference type="EMBL" id="DS268110">
    <property type="protein sequence ID" value="KMM67892.1"/>
    <property type="molecule type" value="Genomic_DNA"/>
</dbReference>
<evidence type="ECO:0000256" key="3">
    <source>
        <dbReference type="ARBA" id="ARBA00011375"/>
    </source>
</evidence>
<evidence type="ECO:0000313" key="11">
    <source>
        <dbReference type="Proteomes" id="UP000054567"/>
    </source>
</evidence>
<feature type="domain" description="TOG" evidence="9">
    <location>
        <begin position="1"/>
        <end position="229"/>
    </location>
</feature>
<evidence type="ECO:0000256" key="6">
    <source>
        <dbReference type="ARBA" id="ARBA00022776"/>
    </source>
</evidence>
<dbReference type="Proteomes" id="UP000054567">
    <property type="component" value="Unassembled WGS sequence"/>
</dbReference>
<dbReference type="GO" id="GO:0005881">
    <property type="term" value="C:cytoplasmic microtubule"/>
    <property type="evidence" value="ECO:0007669"/>
    <property type="project" value="TreeGrafter"/>
</dbReference>
<comment type="function">
    <text evidence="7">Microtubule binding protein that promotes the stabilization of dynamic microtubules. Required for mitotic spindle formation.</text>
</comment>
<proteinExistence type="inferred from homology"/>
<evidence type="ECO:0000313" key="10">
    <source>
        <dbReference type="EMBL" id="KMM67892.1"/>
    </source>
</evidence>
<keyword evidence="5" id="KW-0493">Microtubule</keyword>
<sequence>MDARATELLATLRNGNVSVDVKTTTLAKLKSEIKQKHVPDAAISPLFESFRLAIASQHYSLSSAGFSALGHLLKRLTLQEQHEAIALQGRATYQLLLERLGDHKERIRSQAAQAFTDFWPAASADVEHHVLGAALIGKNARAKETSMVWLAKMTREYGLLFRIYVPALVTCLEDADGVVRDTAKSTVIELFQSAPPRAISDLKKQLIQNNVRKSIATSILSSLGANIVADSETSSSFQSQSRSDITRPATSFSHRREEVPRSQSVLSMRSHSNADVHNIPKIDAAFKSQSKPTRSGHSSKDPTLSHTDSSESLPAPRQDTTDGEGFEPLYINSHREFDDSIREMLPHFEGKESEQNWILREKSIMTLRRLTKGNAPHDYQQYYLAGIKSVLDGILKTANSLRTTLSAAGCYLLQDIARTCGPAIDPMVEILLQSLIKLSAALKKITAQNGNVTVDVIIGNVSYTARILQHIWGACQDKNVQPRQFATGWIKTIIIRQGKHKGSIEHSGGLDLIEKCIKKGLGDPNPGVRESMRGTFWAFYSVWPERADVIMSALEPKSKNLLERDPNNPHRGVASQSFDGSRGSQPHSTKSSLKEAINAQKKARLAASSNVPSRPESAQSSFPDPKSGRPAPRRPTGTSTIRVPTGEKLSQSASLSSAPMRPASRPRRPELVRPATADPYSSRRSAAPTAQSKASSPSDSPQKSKSKLMTTPRSRNPLARPKSRMDNAANVTNDKQRADPAATLAPKMRRRGPSEPDVVSAAARARIAILSPSRTEGDFSVASSQVKIDHKAEEAFQGTPTRGIENGTPLPASPLRSPLKGAFSTPTRNRKSSDGAPPSRIPISPSYSSRRSSEEPMLPRTPLDSRRSRGESDGAASQIPAPVDQSPIIDAINSQAPGILKVYEDPQSPHSKHSIVLGDTVPKTPGSQAKVMPLEELPLNESTTVPNRKHNQLPEHTPLLQPSPILTPSSENSHRRWKKVEGSERRRSLSPRSKDPVKAQDMITRGLARIRTGALDVHGYRKFQNLIKYHESISKDDTKYEDILMALLEALEKPDGDKGAPSGRSLDLKTQVLVTIRLMLVINREAFAAFYPRVMTAIITARKQYELTNHIVSGLEETAEDIVSACNPPQVIDAILDLLETEERSFESYRMVAMGSYILSGLLRRLNNQKLYLSQAELERLGKFANENLRSTQPDVRRAIIDFCPELYDMVQSEDAFWSMVNSSVEDFRPLLTYYIMRRPEKIG</sequence>
<dbReference type="SMART" id="SM01349">
    <property type="entry name" value="TOG"/>
    <property type="match status" value="2"/>
</dbReference>
<dbReference type="GO" id="GO:0051301">
    <property type="term" value="P:cell division"/>
    <property type="evidence" value="ECO:0007669"/>
    <property type="project" value="UniProtKB-KW"/>
</dbReference>
<dbReference type="Gene3D" id="1.25.10.10">
    <property type="entry name" value="Leucine-rich Repeat Variant"/>
    <property type="match status" value="3"/>
</dbReference>
<keyword evidence="6" id="KW-0131">Cell cycle</keyword>
<evidence type="ECO:0000256" key="1">
    <source>
        <dbReference type="ARBA" id="ARBA00004186"/>
    </source>
</evidence>
<feature type="compositionally biased region" description="Polar residues" evidence="8">
    <location>
        <begin position="287"/>
        <end position="312"/>
    </location>
</feature>
<protein>
    <submittedName>
        <fullName evidence="10">STU1 protein</fullName>
    </submittedName>
</protein>
<dbReference type="VEuPathDB" id="FungiDB:CPAG_04225"/>
<dbReference type="GO" id="GO:0008017">
    <property type="term" value="F:microtubule binding"/>
    <property type="evidence" value="ECO:0007669"/>
    <property type="project" value="TreeGrafter"/>
</dbReference>
<feature type="region of interest" description="Disordered" evidence="8">
    <location>
        <begin position="560"/>
        <end position="758"/>
    </location>
</feature>
<dbReference type="GO" id="GO:0090307">
    <property type="term" value="P:mitotic spindle assembly"/>
    <property type="evidence" value="ECO:0007669"/>
    <property type="project" value="TreeGrafter"/>
</dbReference>
<evidence type="ECO:0000259" key="9">
    <source>
        <dbReference type="SMART" id="SM01349"/>
    </source>
</evidence>
<reference evidence="11" key="2">
    <citation type="journal article" date="2009" name="Genome Res.">
        <title>Comparative genomic analyses of the human fungal pathogens Coccidioides and their relatives.</title>
        <authorList>
            <person name="Sharpton T.J."/>
            <person name="Stajich J.E."/>
            <person name="Rounsley S.D."/>
            <person name="Gardner M.J."/>
            <person name="Wortman J.R."/>
            <person name="Jordar V.S."/>
            <person name="Maiti R."/>
            <person name="Kodira C.D."/>
            <person name="Neafsey D.E."/>
            <person name="Zeng Q."/>
            <person name="Hung C.-Y."/>
            <person name="McMahan C."/>
            <person name="Muszewska A."/>
            <person name="Grynberg M."/>
            <person name="Mandel M.A."/>
            <person name="Kellner E.M."/>
            <person name="Barker B.M."/>
            <person name="Galgiani J.N."/>
            <person name="Orbach M.J."/>
            <person name="Kirkland T.N."/>
            <person name="Cole G.T."/>
            <person name="Henn M.R."/>
            <person name="Birren B.W."/>
            <person name="Taylor J.W."/>
        </authorList>
    </citation>
    <scope>NUCLEOTIDE SEQUENCE [LARGE SCALE GENOMIC DNA]</scope>
    <source>
        <strain evidence="11">RMSCC 3488</strain>
    </source>
</reference>
<evidence type="ECO:0000256" key="7">
    <source>
        <dbReference type="ARBA" id="ARBA00024889"/>
    </source>
</evidence>
<dbReference type="InterPro" id="IPR011989">
    <property type="entry name" value="ARM-like"/>
</dbReference>
<dbReference type="SUPFAM" id="SSF48371">
    <property type="entry name" value="ARM repeat"/>
    <property type="match status" value="1"/>
</dbReference>
<feature type="region of interest" description="Disordered" evidence="8">
    <location>
        <begin position="793"/>
        <end position="888"/>
    </location>
</feature>
<feature type="region of interest" description="Disordered" evidence="8">
    <location>
        <begin position="232"/>
        <end position="327"/>
    </location>
</feature>
<feature type="compositionally biased region" description="Polar residues" evidence="8">
    <location>
        <begin position="574"/>
        <end position="591"/>
    </location>
</feature>
<evidence type="ECO:0000256" key="8">
    <source>
        <dbReference type="SAM" id="MobiDB-lite"/>
    </source>
</evidence>
<feature type="compositionally biased region" description="Low complexity" evidence="8">
    <location>
        <begin position="690"/>
        <end position="703"/>
    </location>
</feature>
<feature type="compositionally biased region" description="Basic and acidic residues" evidence="8">
    <location>
        <begin position="863"/>
        <end position="872"/>
    </location>
</feature>
<feature type="compositionally biased region" description="Basic and acidic residues" evidence="8">
    <location>
        <begin position="979"/>
        <end position="998"/>
    </location>
</feature>
<evidence type="ECO:0000256" key="4">
    <source>
        <dbReference type="ARBA" id="ARBA00022618"/>
    </source>
</evidence>
<keyword evidence="4" id="KW-0132">Cell division</keyword>
<reference evidence="10 11" key="1">
    <citation type="submission" date="2007-06" db="EMBL/GenBank/DDBJ databases">
        <title>The Genome Sequence of Coccidioides posadasii RMSCC_3488.</title>
        <authorList>
            <consortium name="Coccidioides Genome Resources Consortium"/>
            <consortium name="The Broad Institute Genome Sequencing Platform"/>
            <person name="Henn M.R."/>
            <person name="Sykes S."/>
            <person name="Young S."/>
            <person name="Jaffe D."/>
            <person name="Berlin A."/>
            <person name="Alvarez P."/>
            <person name="Butler J."/>
            <person name="Gnerre S."/>
            <person name="Grabherr M."/>
            <person name="Mauceli E."/>
            <person name="Brockman W."/>
            <person name="Kodira C."/>
            <person name="Alvarado L."/>
            <person name="Zeng Q."/>
            <person name="Crawford M."/>
            <person name="Antoine C."/>
            <person name="Devon K."/>
            <person name="Galgiani J."/>
            <person name="Orsborn K."/>
            <person name="Lewis M.L."/>
            <person name="Nusbaum C."/>
            <person name="Galagan J."/>
            <person name="Birren B."/>
        </authorList>
    </citation>
    <scope>NUCLEOTIDE SEQUENCE [LARGE SCALE GENOMIC DNA]</scope>
    <source>
        <strain evidence="10 11">RMSCC 3488</strain>
    </source>
</reference>
<comment type="subunit">
    <text evidence="3">Interacts with microtubules.</text>
</comment>
<comment type="similarity">
    <text evidence="2">Belongs to the CLASP family.</text>
</comment>
<feature type="region of interest" description="Disordered" evidence="8">
    <location>
        <begin position="902"/>
        <end position="998"/>
    </location>
</feature>
<reference evidence="11" key="3">
    <citation type="journal article" date="2010" name="Genome Res.">
        <title>Population genomic sequencing of Coccidioides fungi reveals recent hybridization and transposon control.</title>
        <authorList>
            <person name="Neafsey D.E."/>
            <person name="Barker B.M."/>
            <person name="Sharpton T.J."/>
            <person name="Stajich J.E."/>
            <person name="Park D.J."/>
            <person name="Whiston E."/>
            <person name="Hung C.-Y."/>
            <person name="McMahan C."/>
            <person name="White J."/>
            <person name="Sykes S."/>
            <person name="Heiman D."/>
            <person name="Young S."/>
            <person name="Zeng Q."/>
            <person name="Abouelleil A."/>
            <person name="Aftuck L."/>
            <person name="Bessette D."/>
            <person name="Brown A."/>
            <person name="FitzGerald M."/>
            <person name="Lui A."/>
            <person name="Macdonald J.P."/>
            <person name="Priest M."/>
            <person name="Orbach M.J."/>
            <person name="Galgiani J.N."/>
            <person name="Kirkland T.N."/>
            <person name="Cole G.T."/>
            <person name="Birren B.W."/>
            <person name="Henn M.R."/>
            <person name="Taylor J.W."/>
            <person name="Rounsley S.D."/>
        </authorList>
    </citation>
    <scope>NUCLEOTIDE SEQUENCE [LARGE SCALE GENOMIC DNA]</scope>
    <source>
        <strain evidence="11">RMSCC 3488</strain>
    </source>
</reference>
<dbReference type="InterPro" id="IPR034085">
    <property type="entry name" value="TOG"/>
</dbReference>
<evidence type="ECO:0000256" key="5">
    <source>
        <dbReference type="ARBA" id="ARBA00022701"/>
    </source>
</evidence>
<keyword evidence="6" id="KW-0498">Mitosis</keyword>
<dbReference type="OrthoDB" id="46159at2759"/>
<evidence type="ECO:0000256" key="2">
    <source>
        <dbReference type="ARBA" id="ARBA00009549"/>
    </source>
</evidence>
<dbReference type="InterPro" id="IPR024395">
    <property type="entry name" value="CLASP_N_dom"/>
</dbReference>
<dbReference type="PANTHER" id="PTHR21567">
    <property type="entry name" value="CLASP"/>
    <property type="match status" value="1"/>
</dbReference>
<organism evidence="10 11">
    <name type="scientific">Coccidioides posadasii RMSCC 3488</name>
    <dbReference type="NCBI Taxonomy" id="454284"/>
    <lineage>
        <taxon>Eukaryota</taxon>
        <taxon>Fungi</taxon>
        <taxon>Dikarya</taxon>
        <taxon>Ascomycota</taxon>
        <taxon>Pezizomycotina</taxon>
        <taxon>Eurotiomycetes</taxon>
        <taxon>Eurotiomycetidae</taxon>
        <taxon>Onygenales</taxon>
        <taxon>Onygenaceae</taxon>
        <taxon>Coccidioides</taxon>
    </lineage>
</organism>
<feature type="compositionally biased region" description="Polar residues" evidence="8">
    <location>
        <begin position="607"/>
        <end position="622"/>
    </location>
</feature>
<feature type="compositionally biased region" description="Low complexity" evidence="8">
    <location>
        <begin position="837"/>
        <end position="850"/>
    </location>
</feature>
<dbReference type="Pfam" id="PF12348">
    <property type="entry name" value="CLASP_N"/>
    <property type="match status" value="2"/>
</dbReference>
<dbReference type="GO" id="GO:1990023">
    <property type="term" value="C:mitotic spindle midzone"/>
    <property type="evidence" value="ECO:0007669"/>
    <property type="project" value="TreeGrafter"/>
</dbReference>
<accession>A0A0J6I8P0</accession>
<feature type="compositionally biased region" description="Polar residues" evidence="8">
    <location>
        <begin position="261"/>
        <end position="271"/>
    </location>
</feature>
<feature type="compositionally biased region" description="Low complexity" evidence="8">
    <location>
        <begin position="232"/>
        <end position="243"/>
    </location>
</feature>
<comment type="subcellular location">
    <subcellularLocation>
        <location evidence="1">Cytoplasm</location>
        <location evidence="1">Cytoskeleton</location>
        <location evidence="1">Spindle</location>
    </subcellularLocation>
</comment>
<name>A0A0J6I8P0_COCPO</name>
<feature type="compositionally biased region" description="Low complexity" evidence="8">
    <location>
        <begin position="652"/>
        <end position="663"/>
    </location>
</feature>
<dbReference type="GO" id="GO:0005815">
    <property type="term" value="C:microtubule organizing center"/>
    <property type="evidence" value="ECO:0007669"/>
    <property type="project" value="TreeGrafter"/>
</dbReference>